<feature type="domain" description="CHK kinase-like" evidence="1">
    <location>
        <begin position="133"/>
        <end position="329"/>
    </location>
</feature>
<dbReference type="PANTHER" id="PTHR11012">
    <property type="entry name" value="PROTEIN KINASE-LIKE DOMAIN-CONTAINING"/>
    <property type="match status" value="1"/>
</dbReference>
<dbReference type="PANTHER" id="PTHR11012:SF8">
    <property type="entry name" value="JUVENILE HORMONE-INDUCIBLE PROTEIN 26"/>
    <property type="match status" value="1"/>
</dbReference>
<organism evidence="2 3">
    <name type="scientific">Ooceraea biroi</name>
    <name type="common">Clonal raider ant</name>
    <name type="synonym">Cerapachys biroi</name>
    <dbReference type="NCBI Taxonomy" id="2015173"/>
    <lineage>
        <taxon>Eukaryota</taxon>
        <taxon>Metazoa</taxon>
        <taxon>Ecdysozoa</taxon>
        <taxon>Arthropoda</taxon>
        <taxon>Hexapoda</taxon>
        <taxon>Insecta</taxon>
        <taxon>Pterygota</taxon>
        <taxon>Neoptera</taxon>
        <taxon>Endopterygota</taxon>
        <taxon>Hymenoptera</taxon>
        <taxon>Apocrita</taxon>
        <taxon>Aculeata</taxon>
        <taxon>Formicoidea</taxon>
        <taxon>Formicidae</taxon>
        <taxon>Dorylinae</taxon>
        <taxon>Ooceraea</taxon>
    </lineage>
</organism>
<dbReference type="Gene3D" id="3.90.1200.10">
    <property type="match status" value="1"/>
</dbReference>
<dbReference type="EMBL" id="QOIP01000005">
    <property type="protein sequence ID" value="RLU22227.1"/>
    <property type="molecule type" value="Genomic_DNA"/>
</dbReference>
<accession>A0A3L8DPA1</accession>
<sequence>MLRLNVIETLNVREMSQEDTQRWLKEVMSKIIDNLGPDIDKARYELYQLVDTVMSTQFYVRVKFRDRSKKNGDEEISLVLKRSAQTNPEIRRGYCMDSQFYNEIVFYRTYAQLHDNLPRCYYVDYRPPTDSVIALENIVQRGYHPCPYTMDVPLEYTLAIVRVLARFHGKGYVMKELRREEFLDIVAGFRKTRFEEVPYDNIFGNLIGQSATRAVEYLRRHGYDADFCDKTEALFSNAMENVMMEAIQPREPLCTLCHGDFTVSNMFFKAEDDGKYSAMLIDFACVSYLTPATDLSMYLCLFSPNGLTKDNFYKIMRVYHDTLKECLLDAGIQDVAKYSYEAFLDDFRKSSLYGFCAATSYLPICLGYSIPICPKKVFEMGFTAYANICKQAGGDEVSKILADTLLRLKELGCLEHVL</sequence>
<dbReference type="InterPro" id="IPR004119">
    <property type="entry name" value="EcKL"/>
</dbReference>
<evidence type="ECO:0000259" key="1">
    <source>
        <dbReference type="SMART" id="SM00587"/>
    </source>
</evidence>
<dbReference type="Proteomes" id="UP000279307">
    <property type="component" value="Chromosome 5"/>
</dbReference>
<dbReference type="AlphaFoldDB" id="A0A3L8DPA1"/>
<dbReference type="SMART" id="SM00587">
    <property type="entry name" value="CHK"/>
    <property type="match status" value="1"/>
</dbReference>
<dbReference type="OrthoDB" id="191037at2759"/>
<proteinExistence type="predicted"/>
<evidence type="ECO:0000313" key="3">
    <source>
        <dbReference type="Proteomes" id="UP000279307"/>
    </source>
</evidence>
<dbReference type="Pfam" id="PF02958">
    <property type="entry name" value="EcKL"/>
    <property type="match status" value="1"/>
</dbReference>
<comment type="caution">
    <text evidence="2">The sequence shown here is derived from an EMBL/GenBank/DDBJ whole genome shotgun (WGS) entry which is preliminary data.</text>
</comment>
<name>A0A3L8DPA1_OOCBI</name>
<dbReference type="SUPFAM" id="SSF56112">
    <property type="entry name" value="Protein kinase-like (PK-like)"/>
    <property type="match status" value="1"/>
</dbReference>
<dbReference type="InterPro" id="IPR015897">
    <property type="entry name" value="CHK_kinase-like"/>
</dbReference>
<reference evidence="2 3" key="1">
    <citation type="journal article" date="2018" name="Genome Res.">
        <title>The genomic architecture and molecular evolution of ant odorant receptors.</title>
        <authorList>
            <person name="McKenzie S.K."/>
            <person name="Kronauer D.J.C."/>
        </authorList>
    </citation>
    <scope>NUCLEOTIDE SEQUENCE [LARGE SCALE GENOMIC DNA]</scope>
    <source>
        <strain evidence="2">Clonal line C1</strain>
    </source>
</reference>
<evidence type="ECO:0000313" key="2">
    <source>
        <dbReference type="EMBL" id="RLU22227.1"/>
    </source>
</evidence>
<gene>
    <name evidence="2" type="ORF">DMN91_004505</name>
</gene>
<dbReference type="InterPro" id="IPR011009">
    <property type="entry name" value="Kinase-like_dom_sf"/>
</dbReference>
<protein>
    <recommendedName>
        <fullName evidence="1">CHK kinase-like domain-containing protein</fullName>
    </recommendedName>
</protein>